<accession>A0A0G3B7H2</accession>
<dbReference type="RefSeq" id="WP_193215518.1">
    <property type="nucleotide sequence ID" value="NZ_KP899805.1"/>
</dbReference>
<proteinExistence type="predicted"/>
<reference evidence="1" key="1">
    <citation type="submission" date="2015-03" db="EMBL/GenBank/DDBJ databases">
        <title>Complete genome sequences of four Salmonella Typhimurium IncHI1 plasmids and their characteristics.</title>
        <authorList>
            <person name="Kubasova T."/>
            <person name="Matiasovicova J."/>
            <person name="Cejkova D."/>
            <person name="Sekelova Z."/>
            <person name="Polansky O."/>
            <person name="Medvecky M."/>
            <person name="Rychlik I."/>
            <person name="Juricova H."/>
        </authorList>
    </citation>
    <scope>NUCLEOTIDE SEQUENCE</scope>
    <source>
        <strain evidence="1">109/9</strain>
        <plasmid evidence="1">p109/9</plasmid>
    </source>
</reference>
<organism evidence="1">
    <name type="scientific">Salmonella typhimurium</name>
    <dbReference type="NCBI Taxonomy" id="90371"/>
    <lineage>
        <taxon>Bacteria</taxon>
        <taxon>Pseudomonadati</taxon>
        <taxon>Pseudomonadota</taxon>
        <taxon>Gammaproteobacteria</taxon>
        <taxon>Enterobacterales</taxon>
        <taxon>Enterobacteriaceae</taxon>
        <taxon>Salmonella</taxon>
    </lineage>
</organism>
<dbReference type="AlphaFoldDB" id="A0A0G3B7H2"/>
<name>A0A0G3B7H2_SALTM</name>
<sequence length="203" mass="22634">MLRQFFLLTATTFLCGCGYHFGNDVDAYDLLPRPVGSKKFEIVAPDDSIQSRMFAARFASGLTGKGFNISSHQPEYILRFSYSKTQENLQYSELPVTGITGYVIEKKITRKDKHGQTETDYDYKPVSGIVGTETVSQRHFWRRLDVEVYPAGKNAQQVLKVSMQSNAPIPSDSVAYSAMIDALTGNLDAPLRSGNYVASVPWN</sequence>
<dbReference type="EMBL" id="KP899805">
    <property type="protein sequence ID" value="AKJ20210.1"/>
    <property type="molecule type" value="Genomic_DNA"/>
</dbReference>
<geneLocation type="plasmid" evidence="1">
    <name>p109/9</name>
</geneLocation>
<dbReference type="PROSITE" id="PS51257">
    <property type="entry name" value="PROKAR_LIPOPROTEIN"/>
    <property type="match status" value="1"/>
</dbReference>
<keyword evidence="1" id="KW-0614">Plasmid</keyword>
<evidence type="ECO:0000313" key="1">
    <source>
        <dbReference type="EMBL" id="AKJ20210.1"/>
    </source>
</evidence>
<evidence type="ECO:0008006" key="2">
    <source>
        <dbReference type="Google" id="ProtNLM"/>
    </source>
</evidence>
<protein>
    <recommendedName>
        <fullName evidence="2">Lipoprotein</fullName>
    </recommendedName>
</protein>